<dbReference type="EMBL" id="SAYU02000006">
    <property type="protein sequence ID" value="NHA67072.1"/>
    <property type="molecule type" value="Genomic_DNA"/>
</dbReference>
<feature type="compositionally biased region" description="Low complexity" evidence="1">
    <location>
        <begin position="253"/>
        <end position="266"/>
    </location>
</feature>
<gene>
    <name evidence="2" type="ORF">EPD83_003240</name>
</gene>
<reference evidence="2" key="1">
    <citation type="submission" date="2020-03" db="EMBL/GenBank/DDBJ databases">
        <title>Phycicoccus flavus sp. nov., a novel endophytic actinobacterium isolated from branch of Kandelia candel.</title>
        <authorList>
            <person name="Tuo L."/>
        </authorList>
    </citation>
    <scope>NUCLEOTIDE SEQUENCE</scope>
    <source>
        <strain evidence="2">CMS6Z-2</strain>
    </source>
</reference>
<dbReference type="AlphaFoldDB" id="A0A8T6R074"/>
<evidence type="ECO:0000313" key="2">
    <source>
        <dbReference type="EMBL" id="NHA67072.1"/>
    </source>
</evidence>
<accession>A0A8T6R074</accession>
<dbReference type="RefSeq" id="WP_165566195.1">
    <property type="nucleotide sequence ID" value="NZ_SAYU02000006.1"/>
</dbReference>
<keyword evidence="3" id="KW-1185">Reference proteome</keyword>
<sequence>MVGIVLLTAGCSGDGATEASGPGSGTATASSADPQPPGTSTASAVPPGDGGVPPGAGEDPAALATAVEDLLSAREAALRAGDRAAFAATVAAPDEPDGERQLRAFRAARALGATPLGHDAVAPVTDAAAVDVRVRYRVRGVDRADRTSTVRYAVTRTAAGWRVASERPTGADAAPAWLAMPGLVVRRSDHAVVAGTAGPGPLRASARTVDTVLPALSGHWSGTPRRTLVLVPRTAAEAEALRGSPAPGTGEVAATTDGPTDAAGRATGDRVVLDPAARGRLTPTGRDVVLAHELAHVAVRATVPGGPPTWLSEGYADHVGYARAGLPQRALAAPLLAAVRSGDAPTALPGAADLDPATSDVSLVYLASWQAAETVVGLRGEAGLRALVRACADRRGEQAAERTCTAALPRVLRVDRDGLTRRWQARLQRLAGTAG</sequence>
<feature type="region of interest" description="Disordered" evidence="1">
    <location>
        <begin position="239"/>
        <end position="266"/>
    </location>
</feature>
<feature type="region of interest" description="Disordered" evidence="1">
    <location>
        <begin position="11"/>
        <end position="60"/>
    </location>
</feature>
<name>A0A8T6R074_9MICO</name>
<evidence type="ECO:0000313" key="3">
    <source>
        <dbReference type="Proteomes" id="UP000287866"/>
    </source>
</evidence>
<comment type="caution">
    <text evidence="2">The sequence shown here is derived from an EMBL/GenBank/DDBJ whole genome shotgun (WGS) entry which is preliminary data.</text>
</comment>
<organism evidence="2 3">
    <name type="scientific">Phycicoccus flavus</name>
    <dbReference type="NCBI Taxonomy" id="2502783"/>
    <lineage>
        <taxon>Bacteria</taxon>
        <taxon>Bacillati</taxon>
        <taxon>Actinomycetota</taxon>
        <taxon>Actinomycetes</taxon>
        <taxon>Micrococcales</taxon>
        <taxon>Intrasporangiaceae</taxon>
        <taxon>Phycicoccus</taxon>
    </lineage>
</organism>
<dbReference type="Proteomes" id="UP000287866">
    <property type="component" value="Unassembled WGS sequence"/>
</dbReference>
<proteinExistence type="predicted"/>
<evidence type="ECO:0000256" key="1">
    <source>
        <dbReference type="SAM" id="MobiDB-lite"/>
    </source>
</evidence>
<feature type="compositionally biased region" description="Low complexity" evidence="1">
    <location>
        <begin position="15"/>
        <end position="32"/>
    </location>
</feature>
<protein>
    <submittedName>
        <fullName evidence="2">Uncharacterized protein</fullName>
    </submittedName>
</protein>